<sequence length="147" mass="16342">MIRVGKDADIAALAGYLSDEPYGKAIAAVLDEFGAEAPFETVYIDEEPGGEDAEKKVRGVYLWLHGTLILYCKENQVGIDFLEEMMGIEAPRMVAGRKDNVNIVSWLLTDYNMETGKALPEFTDKDGSPVECLSRAEHEGEWAVLRR</sequence>
<accession>A0A9D1VWM6</accession>
<dbReference type="Proteomes" id="UP000824243">
    <property type="component" value="Unassembled WGS sequence"/>
</dbReference>
<dbReference type="AlphaFoldDB" id="A0A9D1VWM6"/>
<protein>
    <submittedName>
        <fullName evidence="1">Uncharacterized protein</fullName>
    </submittedName>
</protein>
<name>A0A9D1VWM6_9FIRM</name>
<evidence type="ECO:0000313" key="1">
    <source>
        <dbReference type="EMBL" id="HIX48426.1"/>
    </source>
</evidence>
<reference evidence="1" key="1">
    <citation type="journal article" date="2021" name="PeerJ">
        <title>Extensive microbial diversity within the chicken gut microbiome revealed by metagenomics and culture.</title>
        <authorList>
            <person name="Gilroy R."/>
            <person name="Ravi A."/>
            <person name="Getino M."/>
            <person name="Pursley I."/>
            <person name="Horton D.L."/>
            <person name="Alikhan N.F."/>
            <person name="Baker D."/>
            <person name="Gharbi K."/>
            <person name="Hall N."/>
            <person name="Watson M."/>
            <person name="Adriaenssens E.M."/>
            <person name="Foster-Nyarko E."/>
            <person name="Jarju S."/>
            <person name="Secka A."/>
            <person name="Antonio M."/>
            <person name="Oren A."/>
            <person name="Chaudhuri R.R."/>
            <person name="La Ragione R."/>
            <person name="Hildebrand F."/>
            <person name="Pallen M.J."/>
        </authorList>
    </citation>
    <scope>NUCLEOTIDE SEQUENCE</scope>
    <source>
        <strain evidence="1">ChiSjej5B23-15282</strain>
    </source>
</reference>
<organism evidence="1 2">
    <name type="scientific">Candidatus Mediterraneibacter caccavium</name>
    <dbReference type="NCBI Taxonomy" id="2838661"/>
    <lineage>
        <taxon>Bacteria</taxon>
        <taxon>Bacillati</taxon>
        <taxon>Bacillota</taxon>
        <taxon>Clostridia</taxon>
        <taxon>Lachnospirales</taxon>
        <taxon>Lachnospiraceae</taxon>
        <taxon>Mediterraneibacter</taxon>
    </lineage>
</organism>
<dbReference type="EMBL" id="DXFA01000097">
    <property type="protein sequence ID" value="HIX48426.1"/>
    <property type="molecule type" value="Genomic_DNA"/>
</dbReference>
<comment type="caution">
    <text evidence="1">The sequence shown here is derived from an EMBL/GenBank/DDBJ whole genome shotgun (WGS) entry which is preliminary data.</text>
</comment>
<evidence type="ECO:0000313" key="2">
    <source>
        <dbReference type="Proteomes" id="UP000824243"/>
    </source>
</evidence>
<gene>
    <name evidence="1" type="ORF">H9981_05365</name>
</gene>
<reference evidence="1" key="2">
    <citation type="submission" date="2021-04" db="EMBL/GenBank/DDBJ databases">
        <authorList>
            <person name="Gilroy R."/>
        </authorList>
    </citation>
    <scope>NUCLEOTIDE SEQUENCE</scope>
    <source>
        <strain evidence="1">ChiSjej5B23-15282</strain>
    </source>
</reference>
<proteinExistence type="predicted"/>